<feature type="transmembrane region" description="Helical" evidence="1">
    <location>
        <begin position="239"/>
        <end position="258"/>
    </location>
</feature>
<evidence type="ECO:0000313" key="2">
    <source>
        <dbReference type="EMBL" id="GAA0731552.1"/>
    </source>
</evidence>
<dbReference type="Pfam" id="PF16962">
    <property type="entry name" value="ABC_export"/>
    <property type="match status" value="1"/>
</dbReference>
<keyword evidence="1" id="KW-1133">Transmembrane helix</keyword>
<reference evidence="3" key="1">
    <citation type="journal article" date="2019" name="Int. J. Syst. Evol. Microbiol.">
        <title>The Global Catalogue of Microorganisms (GCM) 10K type strain sequencing project: providing services to taxonomists for standard genome sequencing and annotation.</title>
        <authorList>
            <consortium name="The Broad Institute Genomics Platform"/>
            <consortium name="The Broad Institute Genome Sequencing Center for Infectious Disease"/>
            <person name="Wu L."/>
            <person name="Ma J."/>
        </authorList>
    </citation>
    <scope>NUCLEOTIDE SEQUENCE [LARGE SCALE GENOMIC DNA]</scope>
    <source>
        <strain evidence="3">JCM 1407</strain>
    </source>
</reference>
<protein>
    <submittedName>
        <fullName evidence="2">ABC exporter domain-containing protein</fullName>
    </submittedName>
</protein>
<organism evidence="2 3">
    <name type="scientific">Clostridium oceanicum</name>
    <dbReference type="NCBI Taxonomy" id="1543"/>
    <lineage>
        <taxon>Bacteria</taxon>
        <taxon>Bacillati</taxon>
        <taxon>Bacillota</taxon>
        <taxon>Clostridia</taxon>
        <taxon>Eubacteriales</taxon>
        <taxon>Clostridiaceae</taxon>
        <taxon>Clostridium</taxon>
    </lineage>
</organism>
<feature type="transmembrane region" description="Helical" evidence="1">
    <location>
        <begin position="176"/>
        <end position="194"/>
    </location>
</feature>
<feature type="transmembrane region" description="Helical" evidence="1">
    <location>
        <begin position="117"/>
        <end position="135"/>
    </location>
</feature>
<keyword evidence="3" id="KW-1185">Reference proteome</keyword>
<feature type="transmembrane region" description="Helical" evidence="1">
    <location>
        <begin position="21"/>
        <end position="41"/>
    </location>
</feature>
<accession>A0ABP3UHQ7</accession>
<evidence type="ECO:0000313" key="3">
    <source>
        <dbReference type="Proteomes" id="UP001501510"/>
    </source>
</evidence>
<dbReference type="InterPro" id="IPR031584">
    <property type="entry name" value="Put_ABC_export"/>
</dbReference>
<feature type="transmembrane region" description="Helical" evidence="1">
    <location>
        <begin position="141"/>
        <end position="164"/>
    </location>
</feature>
<feature type="transmembrane region" description="Helical" evidence="1">
    <location>
        <begin position="61"/>
        <end position="80"/>
    </location>
</feature>
<name>A0ABP3UHQ7_9CLOT</name>
<feature type="transmembrane region" description="Helical" evidence="1">
    <location>
        <begin position="492"/>
        <end position="514"/>
    </location>
</feature>
<feature type="transmembrane region" description="Helical" evidence="1">
    <location>
        <begin position="420"/>
        <end position="438"/>
    </location>
</feature>
<evidence type="ECO:0000256" key="1">
    <source>
        <dbReference type="SAM" id="Phobius"/>
    </source>
</evidence>
<dbReference type="EMBL" id="BAAACG010000001">
    <property type="protein sequence ID" value="GAA0731552.1"/>
    <property type="molecule type" value="Genomic_DNA"/>
</dbReference>
<gene>
    <name evidence="2" type="ORF">GCM10008906_00170</name>
</gene>
<comment type="caution">
    <text evidence="2">The sequence shown here is derived from an EMBL/GenBank/DDBJ whole genome shotgun (WGS) entry which is preliminary data.</text>
</comment>
<feature type="transmembrane region" description="Helical" evidence="1">
    <location>
        <begin position="389"/>
        <end position="413"/>
    </location>
</feature>
<keyword evidence="1" id="KW-0472">Membrane</keyword>
<sequence>MKPLFYIIRKSIKNYIKNLRYNKGALVVFIFYAFLFGYAVISSIFGPPPKTSGFISKEMYSIIIGGIILGFLFLNLKSALKNGSSSFRMADVNLVFTGPISARKVLTYGFLKDMKGVLLLLLIVAFQIPTMRRVFPMKSYGLWVLFIGLFIYIFSLSIINMFLYSVACKSTKHKKVVEKVINSIMGLLVLILLYGVYKGGSLKNGLSFVFNNHYYTYIPYVGWIQGFFNAAINGIDLTFTIYLCLIVIFVAAILLLLYKTELDFYEDVLSGTEYLESSLKAAKEGKNIMFSPKKVRKVKNQYKGQGAKAIFHRQLLEYKKVGILFVNKVTLFMVIVGVGFCFISKSNNINVLLMFMAYMLLFSTPQGKWNEELKKPYIYLMPEESWSKLFYSTLADNIKNFVNGVALFLTVGIIFKTNPIVILLCILSYTSIGAIYIYGNVLSKRLFGMYSKTLGSLLSFLIVILIISPGIAGFLIIYYVYKYVYIMKLLSYAVLIVYNLIVSAILLVCSKGIFEKTEYND</sequence>
<dbReference type="Proteomes" id="UP001501510">
    <property type="component" value="Unassembled WGS sequence"/>
</dbReference>
<feature type="transmembrane region" description="Helical" evidence="1">
    <location>
        <begin position="321"/>
        <end position="343"/>
    </location>
</feature>
<dbReference type="RefSeq" id="WP_343757578.1">
    <property type="nucleotide sequence ID" value="NZ_BAAACG010000001.1"/>
</dbReference>
<feature type="transmembrane region" description="Helical" evidence="1">
    <location>
        <begin position="350"/>
        <end position="369"/>
    </location>
</feature>
<keyword evidence="1" id="KW-0812">Transmembrane</keyword>
<feature type="transmembrane region" description="Helical" evidence="1">
    <location>
        <begin position="214"/>
        <end position="232"/>
    </location>
</feature>
<proteinExistence type="predicted"/>
<feature type="transmembrane region" description="Helical" evidence="1">
    <location>
        <begin position="458"/>
        <end position="480"/>
    </location>
</feature>